<reference evidence="1 2" key="1">
    <citation type="submission" date="2016-01" db="EMBL/GenBank/DDBJ databases">
        <title>Draft Genome Sequences of Seven Thermophilic Sporeformers Isolated from Foods.</title>
        <authorList>
            <person name="Berendsen E.M."/>
            <person name="Wells-Bennik M.H."/>
            <person name="Krawcyk A.O."/>
            <person name="De Jong A."/>
            <person name="Holsappel S."/>
            <person name="Eijlander R.T."/>
            <person name="Kuipers O.P."/>
        </authorList>
    </citation>
    <scope>NUCLEOTIDE SEQUENCE [LARGE SCALE GENOMIC DNA]</scope>
    <source>
        <strain evidence="1 2">B4119</strain>
    </source>
</reference>
<dbReference type="STRING" id="81408.B4119_1099"/>
<sequence length="39" mass="4532">MISVAFFLTSVKILSLQKQGRLKRRHLAFPPAYRIFSPI</sequence>
<proteinExistence type="predicted"/>
<organism evidence="1 2">
    <name type="scientific">Saccharococcus caldoxylosilyticus</name>
    <dbReference type="NCBI Taxonomy" id="81408"/>
    <lineage>
        <taxon>Bacteria</taxon>
        <taxon>Bacillati</taxon>
        <taxon>Bacillota</taxon>
        <taxon>Bacilli</taxon>
        <taxon>Bacillales</taxon>
        <taxon>Anoxybacillaceae</taxon>
        <taxon>Saccharococcus</taxon>
    </lineage>
</organism>
<comment type="caution">
    <text evidence="1">The sequence shown here is derived from an EMBL/GenBank/DDBJ whole genome shotgun (WGS) entry which is preliminary data.</text>
</comment>
<protein>
    <submittedName>
        <fullName evidence="1">Uncharacterized protein</fullName>
    </submittedName>
</protein>
<gene>
    <name evidence="1" type="ORF">B4119_1099</name>
</gene>
<accession>A0A150L4G5</accession>
<evidence type="ECO:0000313" key="2">
    <source>
        <dbReference type="Proteomes" id="UP000075455"/>
    </source>
</evidence>
<dbReference type="AlphaFoldDB" id="A0A150L4G5"/>
<dbReference type="Proteomes" id="UP000075455">
    <property type="component" value="Unassembled WGS sequence"/>
</dbReference>
<name>A0A150L4G5_9BACL</name>
<evidence type="ECO:0000313" key="1">
    <source>
        <dbReference type="EMBL" id="KYD07187.1"/>
    </source>
</evidence>
<dbReference type="EMBL" id="LQYS01000120">
    <property type="protein sequence ID" value="KYD07187.1"/>
    <property type="molecule type" value="Genomic_DNA"/>
</dbReference>